<organism evidence="1 2">
    <name type="scientific">Chaetomidium leptoderma</name>
    <dbReference type="NCBI Taxonomy" id="669021"/>
    <lineage>
        <taxon>Eukaryota</taxon>
        <taxon>Fungi</taxon>
        <taxon>Dikarya</taxon>
        <taxon>Ascomycota</taxon>
        <taxon>Pezizomycotina</taxon>
        <taxon>Sordariomycetes</taxon>
        <taxon>Sordariomycetidae</taxon>
        <taxon>Sordariales</taxon>
        <taxon>Chaetomiaceae</taxon>
        <taxon>Chaetomidium</taxon>
    </lineage>
</organism>
<evidence type="ECO:0000313" key="1">
    <source>
        <dbReference type="EMBL" id="KAK4148754.1"/>
    </source>
</evidence>
<reference evidence="1" key="1">
    <citation type="journal article" date="2023" name="Mol. Phylogenet. Evol.">
        <title>Genome-scale phylogeny and comparative genomics of the fungal order Sordariales.</title>
        <authorList>
            <person name="Hensen N."/>
            <person name="Bonometti L."/>
            <person name="Westerberg I."/>
            <person name="Brannstrom I.O."/>
            <person name="Guillou S."/>
            <person name="Cros-Aarteil S."/>
            <person name="Calhoun S."/>
            <person name="Haridas S."/>
            <person name="Kuo A."/>
            <person name="Mondo S."/>
            <person name="Pangilinan J."/>
            <person name="Riley R."/>
            <person name="LaButti K."/>
            <person name="Andreopoulos B."/>
            <person name="Lipzen A."/>
            <person name="Chen C."/>
            <person name="Yan M."/>
            <person name="Daum C."/>
            <person name="Ng V."/>
            <person name="Clum A."/>
            <person name="Steindorff A."/>
            <person name="Ohm R.A."/>
            <person name="Martin F."/>
            <person name="Silar P."/>
            <person name="Natvig D.O."/>
            <person name="Lalanne C."/>
            <person name="Gautier V."/>
            <person name="Ament-Velasquez S.L."/>
            <person name="Kruys A."/>
            <person name="Hutchinson M.I."/>
            <person name="Powell A.J."/>
            <person name="Barry K."/>
            <person name="Miller A.N."/>
            <person name="Grigoriev I.V."/>
            <person name="Debuchy R."/>
            <person name="Gladieux P."/>
            <person name="Hiltunen Thoren M."/>
            <person name="Johannesson H."/>
        </authorList>
    </citation>
    <scope>NUCLEOTIDE SEQUENCE</scope>
    <source>
        <strain evidence="1">CBS 538.74</strain>
    </source>
</reference>
<sequence>MASLDAILDQAYRDLLDSAIRNVLSTERALEIYADHPVVARHTSLCPGAADTARAFLSELTLSGTLTFDDDDDEYNPEPNVYLHSDYTDVTFRVWRALNEQQ</sequence>
<comment type="caution">
    <text evidence="1">The sequence shown here is derived from an EMBL/GenBank/DDBJ whole genome shotgun (WGS) entry which is preliminary data.</text>
</comment>
<reference evidence="1" key="2">
    <citation type="submission" date="2023-05" db="EMBL/GenBank/DDBJ databases">
        <authorList>
            <consortium name="Lawrence Berkeley National Laboratory"/>
            <person name="Steindorff A."/>
            <person name="Hensen N."/>
            <person name="Bonometti L."/>
            <person name="Westerberg I."/>
            <person name="Brannstrom I.O."/>
            <person name="Guillou S."/>
            <person name="Cros-Aarteil S."/>
            <person name="Calhoun S."/>
            <person name="Haridas S."/>
            <person name="Kuo A."/>
            <person name="Mondo S."/>
            <person name="Pangilinan J."/>
            <person name="Riley R."/>
            <person name="Labutti K."/>
            <person name="Andreopoulos B."/>
            <person name="Lipzen A."/>
            <person name="Chen C."/>
            <person name="Yanf M."/>
            <person name="Daum C."/>
            <person name="Ng V."/>
            <person name="Clum A."/>
            <person name="Ohm R."/>
            <person name="Martin F."/>
            <person name="Silar P."/>
            <person name="Natvig D."/>
            <person name="Lalanne C."/>
            <person name="Gautier V."/>
            <person name="Ament-Velasquez S.L."/>
            <person name="Kruys A."/>
            <person name="Hutchinson M.I."/>
            <person name="Powell A.J."/>
            <person name="Barry K."/>
            <person name="Miller A.N."/>
            <person name="Grigoriev I.V."/>
            <person name="Debuchy R."/>
            <person name="Gladieux P."/>
            <person name="Thoren M.H."/>
            <person name="Johannesson H."/>
        </authorList>
    </citation>
    <scope>NUCLEOTIDE SEQUENCE</scope>
    <source>
        <strain evidence="1">CBS 538.74</strain>
    </source>
</reference>
<dbReference type="AlphaFoldDB" id="A0AAN6VC90"/>
<dbReference type="EMBL" id="MU857266">
    <property type="protein sequence ID" value="KAK4148754.1"/>
    <property type="molecule type" value="Genomic_DNA"/>
</dbReference>
<proteinExistence type="predicted"/>
<dbReference type="Proteomes" id="UP001302745">
    <property type="component" value="Unassembled WGS sequence"/>
</dbReference>
<protein>
    <submittedName>
        <fullName evidence="1">Uncharacterized protein</fullName>
    </submittedName>
</protein>
<name>A0AAN6VC90_9PEZI</name>
<gene>
    <name evidence="1" type="ORF">C8A00DRAFT_38655</name>
</gene>
<accession>A0AAN6VC90</accession>
<keyword evidence="2" id="KW-1185">Reference proteome</keyword>
<evidence type="ECO:0000313" key="2">
    <source>
        <dbReference type="Proteomes" id="UP001302745"/>
    </source>
</evidence>